<dbReference type="InterPro" id="IPR045914">
    <property type="entry name" value="Zn532-like"/>
</dbReference>
<accession>A0A1E1VZ58</accession>
<feature type="domain" description="C2H2-type" evidence="3">
    <location>
        <begin position="647"/>
        <end position="669"/>
    </location>
</feature>
<feature type="non-terminal residue" evidence="4">
    <location>
        <position position="1"/>
    </location>
</feature>
<proteinExistence type="predicted"/>
<feature type="compositionally biased region" description="Polar residues" evidence="2">
    <location>
        <begin position="527"/>
        <end position="538"/>
    </location>
</feature>
<reference evidence="4" key="1">
    <citation type="submission" date="2015-09" db="EMBL/GenBank/DDBJ databases">
        <title>De novo assembly of Pectinophora gossypiella (Pink Bollworm) gut transcriptome.</title>
        <authorList>
            <person name="Tassone E.E."/>
        </authorList>
    </citation>
    <scope>NUCLEOTIDE SEQUENCE</scope>
</reference>
<dbReference type="Gene3D" id="3.30.160.60">
    <property type="entry name" value="Classic Zinc Finger"/>
    <property type="match status" value="4"/>
</dbReference>
<feature type="region of interest" description="Disordered" evidence="2">
    <location>
        <begin position="512"/>
        <end position="538"/>
    </location>
</feature>
<dbReference type="AlphaFoldDB" id="A0A1E1VZ58"/>
<dbReference type="GO" id="GO:0008270">
    <property type="term" value="F:zinc ion binding"/>
    <property type="evidence" value="ECO:0007669"/>
    <property type="project" value="UniProtKB-KW"/>
</dbReference>
<feature type="domain" description="C2H2-type" evidence="3">
    <location>
        <begin position="345"/>
        <end position="373"/>
    </location>
</feature>
<dbReference type="PROSITE" id="PS00028">
    <property type="entry name" value="ZINC_FINGER_C2H2_1"/>
    <property type="match status" value="4"/>
</dbReference>
<dbReference type="SMART" id="SM00355">
    <property type="entry name" value="ZnF_C2H2"/>
    <property type="match status" value="12"/>
</dbReference>
<dbReference type="InterPro" id="IPR057356">
    <property type="entry name" value="Znf-C2H2_ZNF592"/>
</dbReference>
<evidence type="ECO:0000313" key="4">
    <source>
        <dbReference type="EMBL" id="JAT79941.1"/>
    </source>
</evidence>
<dbReference type="SUPFAM" id="SSF57667">
    <property type="entry name" value="beta-beta-alpha zinc fingers"/>
    <property type="match status" value="1"/>
</dbReference>
<evidence type="ECO:0000256" key="1">
    <source>
        <dbReference type="PROSITE-ProRule" id="PRU00042"/>
    </source>
</evidence>
<organism evidence="4">
    <name type="scientific">Pectinophora gossypiella</name>
    <name type="common">Cotton pink bollworm</name>
    <name type="synonym">Depressaria gossypiella</name>
    <dbReference type="NCBI Taxonomy" id="13191"/>
    <lineage>
        <taxon>Eukaryota</taxon>
        <taxon>Metazoa</taxon>
        <taxon>Ecdysozoa</taxon>
        <taxon>Arthropoda</taxon>
        <taxon>Hexapoda</taxon>
        <taxon>Insecta</taxon>
        <taxon>Pterygota</taxon>
        <taxon>Neoptera</taxon>
        <taxon>Endopterygota</taxon>
        <taxon>Lepidoptera</taxon>
        <taxon>Glossata</taxon>
        <taxon>Ditrysia</taxon>
        <taxon>Gelechioidea</taxon>
        <taxon>Gelechiidae</taxon>
        <taxon>Apatetrinae</taxon>
        <taxon>Pectinophora</taxon>
    </lineage>
</organism>
<evidence type="ECO:0000256" key="2">
    <source>
        <dbReference type="SAM" id="MobiDB-lite"/>
    </source>
</evidence>
<protein>
    <recommendedName>
        <fullName evidence="3">C2H2-type domain-containing protein</fullName>
    </recommendedName>
</protein>
<dbReference type="OrthoDB" id="8856548at2759"/>
<dbReference type="PANTHER" id="PTHR47222:SF5">
    <property type="entry name" value="LOW QUALITY PROTEIN: ZINC FINGER PROTEIN 532-LIKE"/>
    <property type="match status" value="1"/>
</dbReference>
<dbReference type="Pfam" id="PF00096">
    <property type="entry name" value="zf-C2H2"/>
    <property type="match status" value="1"/>
</dbReference>
<dbReference type="InterPro" id="IPR013087">
    <property type="entry name" value="Znf_C2H2_type"/>
</dbReference>
<evidence type="ECO:0000259" key="3">
    <source>
        <dbReference type="PROSITE" id="PS50157"/>
    </source>
</evidence>
<sequence>ERTIAVRTELKCDISAIYRRNHCITKKYNLFGIVANMDANNQRYSIKNLLFTKAIPNYVIPVPTAGRKVYSCTDCGDKFILEKSYTYHVNRYSVKISYFCRHCNEVKIFYNRCNLLAHIRTHSFKSATINVSDLKLEPLPLSFFKHNLIPIFNSKQKKKNTVHHCSECLCILDNKNELESHTLRAEHFMKGTKMFSCPICLYELPSQCALKAHFRVHLLLAPFYCPQCGVFLPQKNGPFQFNHDCEGFRTIRAAMRVKCPAAECHLIQFSDYMKHLKTNHLKIVYKCPFCVVACFEAPLIEKHLNSHEIRGNPLIFFQCEMCPGRLVLESQIENHLGGHPMDQMYPCWACGKIFKEVNDLITHHARSHNLSEDIERAFNSIRLSKENIKEKGIYRVIKKCDLCSSSFTYKCKYSQIKSLPNDCPNKCTTASTSTATVETAACCDVVIERDHKIKCPLCDDKISQDWEEIKKHFKIKHHRTHQCLDLKCVLPKMNILKCMKYFKKISMNKQAKNRGVTNKNKRKRNQILATSSTRNKQKRNQILQVSMDENTSLITPSEFMCKKCGHNSESKELFDSHLLSHRDPCMAYQCMECGECFVVKPSFSKHLLIEHGISDIEDYIVQKGCYNENSLLKYQDNSITNEPLRENQCKICRDQFDNSSDLEKHFRVHGMAFLQKNYNNN</sequence>
<dbReference type="PANTHER" id="PTHR47222">
    <property type="entry name" value="ZINC FINGER PROTEIN 532-RELATED"/>
    <property type="match status" value="1"/>
</dbReference>
<dbReference type="PROSITE" id="PS50157">
    <property type="entry name" value="ZINC_FINGER_C2H2_2"/>
    <property type="match status" value="4"/>
</dbReference>
<keyword evidence="1" id="KW-0862">Zinc</keyword>
<keyword evidence="1" id="KW-0479">Metal-binding</keyword>
<feature type="domain" description="C2H2-type" evidence="3">
    <location>
        <begin position="195"/>
        <end position="222"/>
    </location>
</feature>
<dbReference type="InterPro" id="IPR036236">
    <property type="entry name" value="Znf_C2H2_sf"/>
</dbReference>
<gene>
    <name evidence="4" type="ORF">g.4163</name>
</gene>
<dbReference type="EMBL" id="GDQN01011113">
    <property type="protein sequence ID" value="JAT79941.1"/>
    <property type="molecule type" value="Transcribed_RNA"/>
</dbReference>
<dbReference type="Pfam" id="PF25412">
    <property type="entry name" value="zf-C2H2_ZNF592"/>
    <property type="match status" value="1"/>
</dbReference>
<name>A0A1E1VZ58_PECGO</name>
<feature type="domain" description="C2H2-type" evidence="3">
    <location>
        <begin position="588"/>
        <end position="611"/>
    </location>
</feature>
<keyword evidence="1" id="KW-0863">Zinc-finger</keyword>